<name>A0AA36MMY4_9DINO</name>
<protein>
    <submittedName>
        <fullName evidence="1">Uncharacterized protein</fullName>
    </submittedName>
</protein>
<gene>
    <name evidence="1" type="ORF">EVOR1521_LOCUS7124</name>
</gene>
<sequence length="212" mass="24139">MATEDFAQMITLAELKPRVSSQQFSEFREKFQFIFSTDVNSDLNLPVRENNSDVARDLLRVSFRYLHQSSPVLMDLQTAFEDVARCKLSLVPLDLLQAQAKRLEDWLVPVIHEANLAACKQLVTDLREAMAHLDDVQDLRTSLCFLYLAHDKVQRELPSSPAWVASQRHALLRTYCAIVLMDDASAPMMRASFSRIPVSTRQYLQRARAGPG</sequence>
<reference evidence="1" key="1">
    <citation type="submission" date="2023-08" db="EMBL/GenBank/DDBJ databases">
        <authorList>
            <person name="Chen Y."/>
            <person name="Shah S."/>
            <person name="Dougan E. K."/>
            <person name="Thang M."/>
            <person name="Chan C."/>
        </authorList>
    </citation>
    <scope>NUCLEOTIDE SEQUENCE</scope>
</reference>
<dbReference type="EMBL" id="CAUJNA010000557">
    <property type="protein sequence ID" value="CAJ1378629.1"/>
    <property type="molecule type" value="Genomic_DNA"/>
</dbReference>
<evidence type="ECO:0000313" key="2">
    <source>
        <dbReference type="Proteomes" id="UP001178507"/>
    </source>
</evidence>
<accession>A0AA36MMY4</accession>
<evidence type="ECO:0000313" key="1">
    <source>
        <dbReference type="EMBL" id="CAJ1378629.1"/>
    </source>
</evidence>
<proteinExistence type="predicted"/>
<keyword evidence="2" id="KW-1185">Reference proteome</keyword>
<dbReference type="Proteomes" id="UP001178507">
    <property type="component" value="Unassembled WGS sequence"/>
</dbReference>
<organism evidence="1 2">
    <name type="scientific">Effrenium voratum</name>
    <dbReference type="NCBI Taxonomy" id="2562239"/>
    <lineage>
        <taxon>Eukaryota</taxon>
        <taxon>Sar</taxon>
        <taxon>Alveolata</taxon>
        <taxon>Dinophyceae</taxon>
        <taxon>Suessiales</taxon>
        <taxon>Symbiodiniaceae</taxon>
        <taxon>Effrenium</taxon>
    </lineage>
</organism>
<comment type="caution">
    <text evidence="1">The sequence shown here is derived from an EMBL/GenBank/DDBJ whole genome shotgun (WGS) entry which is preliminary data.</text>
</comment>
<dbReference type="AlphaFoldDB" id="A0AA36MMY4"/>